<dbReference type="InterPro" id="IPR003409">
    <property type="entry name" value="MORN"/>
</dbReference>
<dbReference type="PROSITE" id="PS50012">
    <property type="entry name" value="RCC1_3"/>
    <property type="match status" value="4"/>
</dbReference>
<evidence type="ECO:0000313" key="6">
    <source>
        <dbReference type="Proteomes" id="UP001318040"/>
    </source>
</evidence>
<gene>
    <name evidence="7" type="primary">LOC116943801</name>
</gene>
<proteinExistence type="predicted"/>
<dbReference type="PANTHER" id="PTHR46089:SF2">
    <property type="entry name" value="ALSIN HOMOLOG"/>
    <property type="match status" value="1"/>
</dbReference>
<dbReference type="RefSeq" id="XP_032812898.1">
    <property type="nucleotide sequence ID" value="XM_032957007.1"/>
</dbReference>
<evidence type="ECO:0000313" key="7">
    <source>
        <dbReference type="RefSeq" id="XP_032812898.1"/>
    </source>
</evidence>
<evidence type="ECO:0000259" key="5">
    <source>
        <dbReference type="PROSITE" id="PS51205"/>
    </source>
</evidence>
<reference evidence="7" key="1">
    <citation type="submission" date="2025-08" db="UniProtKB">
        <authorList>
            <consortium name="RefSeq"/>
        </authorList>
    </citation>
    <scope>IDENTIFICATION</scope>
    <source>
        <tissue evidence="7">Sperm</tissue>
    </source>
</reference>
<protein>
    <submittedName>
        <fullName evidence="7">Alsin-like isoform X1</fullName>
    </submittedName>
</protein>
<feature type="compositionally biased region" description="Basic and acidic residues" evidence="4">
    <location>
        <begin position="77"/>
        <end position="91"/>
    </location>
</feature>
<dbReference type="SUPFAM" id="SSF109993">
    <property type="entry name" value="VPS9 domain"/>
    <property type="match status" value="1"/>
</dbReference>
<dbReference type="Gene3D" id="1.20.1050.80">
    <property type="entry name" value="VPS9 domain"/>
    <property type="match status" value="1"/>
</dbReference>
<dbReference type="Gene3D" id="2.30.29.30">
    <property type="entry name" value="Pleckstrin-homology domain (PH domain)/Phosphotyrosine-binding domain (PTB)"/>
    <property type="match status" value="1"/>
</dbReference>
<dbReference type="InterPro" id="IPR011993">
    <property type="entry name" value="PH-like_dom_sf"/>
</dbReference>
<dbReference type="GO" id="GO:0031267">
    <property type="term" value="F:small GTPase binding"/>
    <property type="evidence" value="ECO:0007669"/>
    <property type="project" value="TreeGrafter"/>
</dbReference>
<dbReference type="Proteomes" id="UP001318040">
    <property type="component" value="Chromosome 19"/>
</dbReference>
<dbReference type="Gene3D" id="2.130.10.30">
    <property type="entry name" value="Regulator of chromosome condensation 1/beta-lactamase-inhibitor protein II"/>
    <property type="match status" value="2"/>
</dbReference>
<dbReference type="Pfam" id="PF02204">
    <property type="entry name" value="VPS9"/>
    <property type="match status" value="1"/>
</dbReference>
<keyword evidence="6" id="KW-1185">Reference proteome</keyword>
<dbReference type="SUPFAM" id="SSF50729">
    <property type="entry name" value="PH domain-like"/>
    <property type="match status" value="1"/>
</dbReference>
<dbReference type="SUPFAM" id="SSF50985">
    <property type="entry name" value="RCC1/BLIP-II"/>
    <property type="match status" value="2"/>
</dbReference>
<evidence type="ECO:0000256" key="4">
    <source>
        <dbReference type="SAM" id="MobiDB-lite"/>
    </source>
</evidence>
<dbReference type="InterPro" id="IPR000408">
    <property type="entry name" value="Reg_chr_condens"/>
</dbReference>
<dbReference type="KEGG" id="pmrn:116943801"/>
<dbReference type="InterPro" id="IPR009091">
    <property type="entry name" value="RCC1/BLIP-II"/>
</dbReference>
<dbReference type="Gene3D" id="2.20.110.10">
    <property type="entry name" value="Histone H3 K4-specific methyltransferase SET7/9 N-terminal domain"/>
    <property type="match status" value="2"/>
</dbReference>
<evidence type="ECO:0000256" key="1">
    <source>
        <dbReference type="ARBA" id="ARBA00022658"/>
    </source>
</evidence>
<dbReference type="Pfam" id="PF02493">
    <property type="entry name" value="MORN"/>
    <property type="match status" value="7"/>
</dbReference>
<keyword evidence="2" id="KW-0677">Repeat</keyword>
<feature type="repeat" description="RCC1" evidence="3">
    <location>
        <begin position="191"/>
        <end position="251"/>
    </location>
</feature>
<feature type="region of interest" description="Disordered" evidence="4">
    <location>
        <begin position="124"/>
        <end position="158"/>
    </location>
</feature>
<evidence type="ECO:0000256" key="3">
    <source>
        <dbReference type="PROSITE-ProRule" id="PRU00235"/>
    </source>
</evidence>
<evidence type="ECO:0000256" key="2">
    <source>
        <dbReference type="ARBA" id="ARBA00022737"/>
    </source>
</evidence>
<dbReference type="CDD" id="cd13269">
    <property type="entry name" value="PH_alsin"/>
    <property type="match status" value="1"/>
</dbReference>
<feature type="repeat" description="RCC1" evidence="3">
    <location>
        <begin position="549"/>
        <end position="599"/>
    </location>
</feature>
<dbReference type="InterPro" id="IPR057248">
    <property type="entry name" value="Alsin-like_PH"/>
</dbReference>
<dbReference type="GO" id="GO:0016197">
    <property type="term" value="P:endosomal transport"/>
    <property type="evidence" value="ECO:0007669"/>
    <property type="project" value="TreeGrafter"/>
</dbReference>
<sequence>MEEPAAGCGLVFVWRRWRRHDGEFVPQALGTPLVRQPVQQALIGTEHGLLLTTAGEVFFLKNVTQGLEGDDDSTLTPREEATRNLGEKYPRSSDSSSADNTDVPLSGTQLGSLDVNLHAAAVAPKNAKTQGEEDSAASANPASEPSEDCQQPGPTDGADVWDIAPVRALLGKVVLSVAVGRTHCGAVCAGGVPFMWGCNTHGQCGRSAPDIIGSPAPVPTLEAGPGQEAPPLVDVAQLACGDAFTLALSLHGEAWEWGGVPGRSGGSDGGSGKAAVVPPRAVEALRSVCVVQVACGAQHCLALARRARSTVAAAVAGPEPDTCVHCRQLLVTMTDAADHVVISDEHHCLASEAATASNQCGGETERGVIRAHYDSSLPEESKVPVQMAEDILESQSRPVEVETCSLGRGEGSRVRRSVEAEEGEGGGRKCLSLVDVRAVREECSRRLSLPGLVQGLAHVSRFARKADGIREGARPGPATLPSSPEAEWASSLPCLQTELWSWGRGLEGQLGHGDFNPRAEAECVKTLSGQEMVKVVAGGYHSMALTSTGQVWLWGCNSRGHRGQASSSPSLPRLLMGPPAQEVWDLSAGDFGSLLLCDGPGHCPRLFHMGGEPTLASAAVIPVPEQVGHVFSVSLSGNVFVSLSDGGPSFSSATAAAAPEGFVAALHELSATERACYRELRAVKTHVLKPLLNSDAAAALRGSPVEAAFRAVVDTFRSTCWLLGQHGASLGTFLGSRRDVGDLFVVSQLATHTQTFQKYFSSFTNLLVLDGIEVISRIAGECLKVGLQALKQSAEGQANGRADEASLADGLLRLLSRPGDRAQEYARLTKQMCGSFPGGSTEWQSLHKVSSCWAALAASLARERAAADRTRLFWAACSSKLTESLRRPERRLVRESRSCPLALHHTARFSFHWFILFNDAFIHAQFSSHQVFPLSTVWAELFSDEDATRHTLRIITPEEQLLLVTPDAKGKTEWLWALNDTIERALSSADGWMHKGGTALVLGTPPHHGWGGAPPAARTAVHTFYRDVRLKHATYEGAWVCGKPHGRGVLKWLDGRVYVGVFRNGLEDGFGELCVPNQLLGKDDVYCGQWKAARMHGQGAIRYANGDVYEGGFSNGARHGHGVLRSGSHTSTSSSLYIGQWANDCKCGYGVFDDITRGEKYMGMWMNDCRHGNGVVVSQFGLYYECVFSSNRMVGQGVLLSEDDTRYEGEFTADLALNGKGVLTLPNGDAIEGSFGGVWGGGELRVAGTFRKAFLLEPGRASPTPPQWGGLAVPVKDKWCGVFAECCALLGCDREGHGEARRAWDSVAVALSSGRCHGPHGAYGSSEVMSHAQTLTMESLEIIPLYNVEHLDNRGYEQVKAYLTKACDTVVHPLGRLVATLVTVYRATYVGVGANKRLLPQAVEEVRSYAQRIFGIVRSMRSRRFLFPGLPEEGQCLRLPQGESANPETALATCVEEAGETVTSLGLVLPLLLPRLYPPLFTLYALHNERPDDDFWERVRRLNKQSDTGLLSFLGVQQKFWPLSESMLTDNQHRLSELRDVCFAEAVDSLQQISTTFTPEDKLSVIQRTFEQINGALRGVVQPDYVWSMDDLFPVFLFVVLRARIRNLGSEIQLIEDLMDPFLQHGEQGLMFTTLKACYHQILREKPT</sequence>
<name>A0AAJ7TA23_PETMA</name>
<dbReference type="SUPFAM" id="SSF82185">
    <property type="entry name" value="Histone H3 K4-specific methyltransferase SET7/9 N-terminal domain"/>
    <property type="match status" value="2"/>
</dbReference>
<dbReference type="Pfam" id="PF25582">
    <property type="entry name" value="DH_Alsin"/>
    <property type="match status" value="1"/>
</dbReference>
<keyword evidence="1" id="KW-0344">Guanine-nucleotide releasing factor</keyword>
<feature type="repeat" description="RCC1" evidence="3">
    <location>
        <begin position="497"/>
        <end position="548"/>
    </location>
</feature>
<feature type="repeat" description="RCC1" evidence="3">
    <location>
        <begin position="252"/>
        <end position="306"/>
    </location>
</feature>
<dbReference type="PRINTS" id="PR00633">
    <property type="entry name" value="RCCNDNSATION"/>
</dbReference>
<accession>A0AAJ7TA23</accession>
<feature type="region of interest" description="Disordered" evidence="4">
    <location>
        <begin position="67"/>
        <end position="109"/>
    </location>
</feature>
<dbReference type="InterPro" id="IPR051984">
    <property type="entry name" value="Alsin"/>
</dbReference>
<feature type="domain" description="VPS9" evidence="5">
    <location>
        <begin position="1504"/>
        <end position="1648"/>
    </location>
</feature>
<organism evidence="6 7">
    <name type="scientific">Petromyzon marinus</name>
    <name type="common">Sea lamprey</name>
    <dbReference type="NCBI Taxonomy" id="7757"/>
    <lineage>
        <taxon>Eukaryota</taxon>
        <taxon>Metazoa</taxon>
        <taxon>Chordata</taxon>
        <taxon>Craniata</taxon>
        <taxon>Vertebrata</taxon>
        <taxon>Cyclostomata</taxon>
        <taxon>Hyperoartia</taxon>
        <taxon>Petromyzontiformes</taxon>
        <taxon>Petromyzontidae</taxon>
        <taxon>Petromyzon</taxon>
    </lineage>
</organism>
<dbReference type="Pfam" id="PF00415">
    <property type="entry name" value="RCC1"/>
    <property type="match status" value="2"/>
</dbReference>
<dbReference type="PANTHER" id="PTHR46089">
    <property type="entry name" value="ALSIN HOMOLOG"/>
    <property type="match status" value="1"/>
</dbReference>
<dbReference type="GO" id="GO:0005085">
    <property type="term" value="F:guanyl-nucleotide exchange factor activity"/>
    <property type="evidence" value="ECO:0007669"/>
    <property type="project" value="UniProtKB-KW"/>
</dbReference>
<dbReference type="PROSITE" id="PS51205">
    <property type="entry name" value="VPS9"/>
    <property type="match status" value="1"/>
</dbReference>
<dbReference type="Pfam" id="PF25383">
    <property type="entry name" value="PH_alsin"/>
    <property type="match status" value="1"/>
</dbReference>
<dbReference type="InterPro" id="IPR003123">
    <property type="entry name" value="VPS9"/>
</dbReference>
<dbReference type="GO" id="GO:0005737">
    <property type="term" value="C:cytoplasm"/>
    <property type="evidence" value="ECO:0007669"/>
    <property type="project" value="TreeGrafter"/>
</dbReference>
<dbReference type="SMART" id="SM00698">
    <property type="entry name" value="MORN"/>
    <property type="match status" value="7"/>
</dbReference>
<dbReference type="InterPro" id="IPR037191">
    <property type="entry name" value="VPS9_dom_sf"/>
</dbReference>